<dbReference type="SUPFAM" id="SSF52172">
    <property type="entry name" value="CheY-like"/>
    <property type="match status" value="1"/>
</dbReference>
<dbReference type="SMART" id="SM00387">
    <property type="entry name" value="HATPase_c"/>
    <property type="match status" value="1"/>
</dbReference>
<dbReference type="SMART" id="SM00448">
    <property type="entry name" value="REC"/>
    <property type="match status" value="1"/>
</dbReference>
<name>A0A951PCT2_9CYAN</name>
<evidence type="ECO:0000256" key="6">
    <source>
        <dbReference type="ARBA" id="ARBA00023012"/>
    </source>
</evidence>
<organism evidence="10 11">
    <name type="scientific">Pegethrix bostrychoides GSE-TBD4-15B</name>
    <dbReference type="NCBI Taxonomy" id="2839662"/>
    <lineage>
        <taxon>Bacteria</taxon>
        <taxon>Bacillati</taxon>
        <taxon>Cyanobacteriota</taxon>
        <taxon>Cyanophyceae</taxon>
        <taxon>Oculatellales</taxon>
        <taxon>Oculatellaceae</taxon>
        <taxon>Pegethrix</taxon>
    </lineage>
</organism>
<dbReference type="Gene3D" id="3.30.565.10">
    <property type="entry name" value="Histidine kinase-like ATPase, C-terminal domain"/>
    <property type="match status" value="1"/>
</dbReference>
<feature type="modified residue" description="4-aspartylphosphate" evidence="7">
    <location>
        <position position="50"/>
    </location>
</feature>
<dbReference type="EC" id="2.7.13.3" evidence="2"/>
<dbReference type="InterPro" id="IPR003594">
    <property type="entry name" value="HATPase_dom"/>
</dbReference>
<dbReference type="SMART" id="SM00388">
    <property type="entry name" value="HisKA"/>
    <property type="match status" value="1"/>
</dbReference>
<evidence type="ECO:0000256" key="4">
    <source>
        <dbReference type="ARBA" id="ARBA00022679"/>
    </source>
</evidence>
<dbReference type="Pfam" id="PF02518">
    <property type="entry name" value="HATPase_c"/>
    <property type="match status" value="1"/>
</dbReference>
<accession>A0A951PCT2</accession>
<dbReference type="InterPro" id="IPR050736">
    <property type="entry name" value="Sensor_HK_Regulatory"/>
</dbReference>
<dbReference type="InterPro" id="IPR005467">
    <property type="entry name" value="His_kinase_dom"/>
</dbReference>
<dbReference type="Gene3D" id="3.40.50.2300">
    <property type="match status" value="1"/>
</dbReference>
<reference evidence="10" key="2">
    <citation type="journal article" date="2022" name="Microbiol. Resour. Announc.">
        <title>Metagenome Sequencing to Explore Phylogenomics of Terrestrial Cyanobacteria.</title>
        <authorList>
            <person name="Ward R.D."/>
            <person name="Stajich J.E."/>
            <person name="Johansen J.R."/>
            <person name="Huntemann M."/>
            <person name="Clum A."/>
            <person name="Foster B."/>
            <person name="Foster B."/>
            <person name="Roux S."/>
            <person name="Palaniappan K."/>
            <person name="Varghese N."/>
            <person name="Mukherjee S."/>
            <person name="Reddy T.B.K."/>
            <person name="Daum C."/>
            <person name="Copeland A."/>
            <person name="Chen I.A."/>
            <person name="Ivanova N.N."/>
            <person name="Kyrpides N.C."/>
            <person name="Shapiro N."/>
            <person name="Eloe-Fadrosh E.A."/>
            <person name="Pietrasiak N."/>
        </authorList>
    </citation>
    <scope>NUCLEOTIDE SEQUENCE</scope>
    <source>
        <strain evidence="10">GSE-TBD4-15B</strain>
    </source>
</reference>
<keyword evidence="4" id="KW-0808">Transferase</keyword>
<dbReference type="GO" id="GO:0000155">
    <property type="term" value="F:phosphorelay sensor kinase activity"/>
    <property type="evidence" value="ECO:0007669"/>
    <property type="project" value="InterPro"/>
</dbReference>
<dbReference type="Proteomes" id="UP000707356">
    <property type="component" value="Unassembled WGS sequence"/>
</dbReference>
<keyword evidence="6" id="KW-0902">Two-component regulatory system</keyword>
<proteinExistence type="predicted"/>
<dbReference type="InterPro" id="IPR004358">
    <property type="entry name" value="Sig_transdc_His_kin-like_C"/>
</dbReference>
<dbReference type="PROSITE" id="PS50110">
    <property type="entry name" value="RESPONSE_REGULATORY"/>
    <property type="match status" value="1"/>
</dbReference>
<dbReference type="InterPro" id="IPR003661">
    <property type="entry name" value="HisK_dim/P_dom"/>
</dbReference>
<dbReference type="PROSITE" id="PS50109">
    <property type="entry name" value="HIS_KIN"/>
    <property type="match status" value="1"/>
</dbReference>
<dbReference type="Pfam" id="PF00512">
    <property type="entry name" value="HisKA"/>
    <property type="match status" value="1"/>
</dbReference>
<keyword evidence="3 7" id="KW-0597">Phosphoprotein</keyword>
<dbReference type="CDD" id="cd00082">
    <property type="entry name" value="HisKA"/>
    <property type="match status" value="1"/>
</dbReference>
<dbReference type="InterPro" id="IPR011006">
    <property type="entry name" value="CheY-like_superfamily"/>
</dbReference>
<dbReference type="InterPro" id="IPR036890">
    <property type="entry name" value="HATPase_C_sf"/>
</dbReference>
<dbReference type="AlphaFoldDB" id="A0A951PCT2"/>
<evidence type="ECO:0000256" key="2">
    <source>
        <dbReference type="ARBA" id="ARBA00012438"/>
    </source>
</evidence>
<feature type="domain" description="Response regulatory" evidence="9">
    <location>
        <begin position="1"/>
        <end position="115"/>
    </location>
</feature>
<dbReference type="Gene3D" id="1.10.287.130">
    <property type="match status" value="1"/>
</dbReference>
<dbReference type="PANTHER" id="PTHR43711">
    <property type="entry name" value="TWO-COMPONENT HISTIDINE KINASE"/>
    <property type="match status" value="1"/>
</dbReference>
<evidence type="ECO:0000313" key="11">
    <source>
        <dbReference type="Proteomes" id="UP000707356"/>
    </source>
</evidence>
<dbReference type="PANTHER" id="PTHR43711:SF26">
    <property type="entry name" value="SENSOR HISTIDINE KINASE RCSC"/>
    <property type="match status" value="1"/>
</dbReference>
<evidence type="ECO:0000259" key="9">
    <source>
        <dbReference type="PROSITE" id="PS50110"/>
    </source>
</evidence>
<evidence type="ECO:0000256" key="7">
    <source>
        <dbReference type="PROSITE-ProRule" id="PRU00169"/>
    </source>
</evidence>
<dbReference type="PRINTS" id="PR00344">
    <property type="entry name" value="BCTRLSENSOR"/>
</dbReference>
<evidence type="ECO:0000256" key="5">
    <source>
        <dbReference type="ARBA" id="ARBA00022777"/>
    </source>
</evidence>
<dbReference type="FunFam" id="3.30.565.10:FF:000006">
    <property type="entry name" value="Sensor histidine kinase WalK"/>
    <property type="match status" value="1"/>
</dbReference>
<dbReference type="InterPro" id="IPR036097">
    <property type="entry name" value="HisK_dim/P_sf"/>
</dbReference>
<evidence type="ECO:0000256" key="1">
    <source>
        <dbReference type="ARBA" id="ARBA00000085"/>
    </source>
</evidence>
<gene>
    <name evidence="10" type="ORF">KME07_17685</name>
</gene>
<evidence type="ECO:0000259" key="8">
    <source>
        <dbReference type="PROSITE" id="PS50109"/>
    </source>
</evidence>
<reference evidence="10" key="1">
    <citation type="submission" date="2021-05" db="EMBL/GenBank/DDBJ databases">
        <authorList>
            <person name="Pietrasiak N."/>
            <person name="Ward R."/>
            <person name="Stajich J.E."/>
            <person name="Kurbessoian T."/>
        </authorList>
    </citation>
    <scope>NUCLEOTIDE SEQUENCE</scope>
    <source>
        <strain evidence="10">GSE-TBD4-15B</strain>
    </source>
</reference>
<dbReference type="SUPFAM" id="SSF47384">
    <property type="entry name" value="Homodimeric domain of signal transducing histidine kinase"/>
    <property type="match status" value="1"/>
</dbReference>
<dbReference type="CDD" id="cd17534">
    <property type="entry name" value="REC_DC-like"/>
    <property type="match status" value="1"/>
</dbReference>
<dbReference type="EMBL" id="JAHHHV010000075">
    <property type="protein sequence ID" value="MBW4467261.1"/>
    <property type="molecule type" value="Genomic_DNA"/>
</dbReference>
<sequence>MLVVEDETVIALDIEESLIRLGYGVTTVVASAAAALTAVAERQPDLVLMDIHLQGEQTGVAAAVQIRQDYQLPVVFLTAHADAATLAQVKSAEPFGYIVKPFDLRDLSVTIEIALSRYQAEASVKRALEQEQTLNQMKSQFVSIVSHEFRNPLSAVLFSLDLLDYPPEAFSPEKRHGYIQRAKAAVERMNQLLEDVLVMGETESRCFDHHPQPLPLLAFCQELIQPFGATHPMQVEVTGIGMGEQIKLDERLLRHILTNLLSNAVKYSPVGSPIQFRLSRQANQLSFQIQNQGIGIDKADQARLFDSFYRGNNVGTVPGTGLGLAIVKQCVELHQGQIKVESQPGMGATFTVTLEL</sequence>
<protein>
    <recommendedName>
        <fullName evidence="2">histidine kinase</fullName>
        <ecNumber evidence="2">2.7.13.3</ecNumber>
    </recommendedName>
</protein>
<dbReference type="SUPFAM" id="SSF55874">
    <property type="entry name" value="ATPase domain of HSP90 chaperone/DNA topoisomerase II/histidine kinase"/>
    <property type="match status" value="1"/>
</dbReference>
<dbReference type="InterPro" id="IPR001789">
    <property type="entry name" value="Sig_transdc_resp-reg_receiver"/>
</dbReference>
<comment type="caution">
    <text evidence="10">The sequence shown here is derived from an EMBL/GenBank/DDBJ whole genome shotgun (WGS) entry which is preliminary data.</text>
</comment>
<dbReference type="CDD" id="cd00075">
    <property type="entry name" value="HATPase"/>
    <property type="match status" value="1"/>
</dbReference>
<dbReference type="Pfam" id="PF00072">
    <property type="entry name" value="Response_reg"/>
    <property type="match status" value="1"/>
</dbReference>
<keyword evidence="5" id="KW-0418">Kinase</keyword>
<evidence type="ECO:0000313" key="10">
    <source>
        <dbReference type="EMBL" id="MBW4467261.1"/>
    </source>
</evidence>
<comment type="catalytic activity">
    <reaction evidence="1">
        <text>ATP + protein L-histidine = ADP + protein N-phospho-L-histidine.</text>
        <dbReference type="EC" id="2.7.13.3"/>
    </reaction>
</comment>
<feature type="domain" description="Histidine kinase" evidence="8">
    <location>
        <begin position="144"/>
        <end position="356"/>
    </location>
</feature>
<evidence type="ECO:0000256" key="3">
    <source>
        <dbReference type="ARBA" id="ARBA00022553"/>
    </source>
</evidence>